<dbReference type="EMBL" id="JAGTXO010000002">
    <property type="protein sequence ID" value="KAG8469989.1"/>
    <property type="molecule type" value="Genomic_DNA"/>
</dbReference>
<comment type="pathway">
    <text evidence="2">Amine and polyamine biosynthesis; carnitine biosynthesis.</text>
</comment>
<name>A0A8J6CET4_DIALT</name>
<dbReference type="Pfam" id="PF02668">
    <property type="entry name" value="TauD"/>
    <property type="match status" value="1"/>
</dbReference>
<dbReference type="OrthoDB" id="408743at2759"/>
<dbReference type="PANTHER" id="PTHR10696">
    <property type="entry name" value="GAMMA-BUTYROBETAINE HYDROXYLASE-RELATED"/>
    <property type="match status" value="1"/>
</dbReference>
<evidence type="ECO:0000256" key="2">
    <source>
        <dbReference type="ARBA" id="ARBA00005022"/>
    </source>
</evidence>
<proteinExistence type="predicted"/>
<dbReference type="InterPro" id="IPR042098">
    <property type="entry name" value="TauD-like_sf"/>
</dbReference>
<dbReference type="GO" id="GO:0016491">
    <property type="term" value="F:oxidoreductase activity"/>
    <property type="evidence" value="ECO:0007669"/>
    <property type="project" value="UniProtKB-KW"/>
</dbReference>
<keyword evidence="7" id="KW-1185">Reference proteome</keyword>
<keyword evidence="3" id="KW-0124">Carnitine biosynthesis</keyword>
<keyword evidence="4" id="KW-0560">Oxidoreductase</keyword>
<dbReference type="Proteomes" id="UP000751190">
    <property type="component" value="Unassembled WGS sequence"/>
</dbReference>
<reference evidence="6" key="1">
    <citation type="submission" date="2021-05" db="EMBL/GenBank/DDBJ databases">
        <title>The genome of the haptophyte Pavlova lutheri (Diacronema luteri, Pavlovales) - a model for lipid biosynthesis in eukaryotic algae.</title>
        <authorList>
            <person name="Hulatt C.J."/>
            <person name="Posewitz M.C."/>
        </authorList>
    </citation>
    <scope>NUCLEOTIDE SEQUENCE</scope>
    <source>
        <strain evidence="6">NIVA-4/92</strain>
    </source>
</reference>
<feature type="domain" description="TauD/TfdA-like" evidence="5">
    <location>
        <begin position="133"/>
        <end position="369"/>
    </location>
</feature>
<comment type="caution">
    <text evidence="6">The sequence shown here is derived from an EMBL/GenBank/DDBJ whole genome shotgun (WGS) entry which is preliminary data.</text>
</comment>
<protein>
    <recommendedName>
        <fullName evidence="5">TauD/TfdA-like domain-containing protein</fullName>
    </recommendedName>
</protein>
<dbReference type="PANTHER" id="PTHR10696:SF51">
    <property type="entry name" value="TRIMETHYLLYSINE DIOXYGENASE, MITOCHONDRIAL"/>
    <property type="match status" value="1"/>
</dbReference>
<dbReference type="GO" id="GO:0005739">
    <property type="term" value="C:mitochondrion"/>
    <property type="evidence" value="ECO:0007669"/>
    <property type="project" value="TreeGrafter"/>
</dbReference>
<dbReference type="SUPFAM" id="SSF51197">
    <property type="entry name" value="Clavaminate synthase-like"/>
    <property type="match status" value="1"/>
</dbReference>
<dbReference type="InterPro" id="IPR003819">
    <property type="entry name" value="TauD/TfdA-like"/>
</dbReference>
<evidence type="ECO:0000256" key="4">
    <source>
        <dbReference type="ARBA" id="ARBA00023002"/>
    </source>
</evidence>
<dbReference type="GO" id="GO:0045329">
    <property type="term" value="P:carnitine biosynthetic process"/>
    <property type="evidence" value="ECO:0007669"/>
    <property type="project" value="UniProtKB-KW"/>
</dbReference>
<organism evidence="6 7">
    <name type="scientific">Diacronema lutheri</name>
    <name type="common">Unicellular marine alga</name>
    <name type="synonym">Monochrysis lutheri</name>
    <dbReference type="NCBI Taxonomy" id="2081491"/>
    <lineage>
        <taxon>Eukaryota</taxon>
        <taxon>Haptista</taxon>
        <taxon>Haptophyta</taxon>
        <taxon>Pavlovophyceae</taxon>
        <taxon>Pavlovales</taxon>
        <taxon>Pavlovaceae</taxon>
        <taxon>Diacronema</taxon>
    </lineage>
</organism>
<evidence type="ECO:0000313" key="7">
    <source>
        <dbReference type="Proteomes" id="UP000751190"/>
    </source>
</evidence>
<evidence type="ECO:0000259" key="5">
    <source>
        <dbReference type="Pfam" id="PF02668"/>
    </source>
</evidence>
<evidence type="ECO:0000313" key="6">
    <source>
        <dbReference type="EMBL" id="KAG8469989.1"/>
    </source>
</evidence>
<gene>
    <name evidence="6" type="ORF">KFE25_006444</name>
</gene>
<dbReference type="Gene3D" id="3.60.130.10">
    <property type="entry name" value="Clavaminate synthase-like"/>
    <property type="match status" value="1"/>
</dbReference>
<comment type="cofactor">
    <cofactor evidence="1">
        <name>L-ascorbate</name>
        <dbReference type="ChEBI" id="CHEBI:38290"/>
    </cofactor>
</comment>
<accession>A0A8J6CET4</accession>
<dbReference type="AlphaFoldDB" id="A0A8J6CET4"/>
<sequence>MLRQLLVTGVSRAAVTLHVGEGEPVRQLSASWLLDHARESRQSTAQRGLLVSEGAATAEPSVLDAHVRDGELRVTWAADAARAVPAGTTTYDLAELALLLRAPHDAVRRERWTAGLFSRPHAPVVDAHALRTDDGLVHALSHLRAFGVLRIDGMPATRDATRALVLRIGAPRSTYYSAEMWSTRAAPGERKGINDTAYTSVGIRPHTDGTYFRDPPGLQILNCVSQAERGGESLVVDALSVVESLRAAAPATLDFLARTPLPWFSYDEDVRSGLPIRLSTHEPVLRFDASGDLDQFRYNEYDRGDLAPGEWYDSTFLPHWRALVEQVNAPAHVEHVRLEPGQCLVVDNQRVLHGRTPFDGGVREMVGCYVGRDEYESRLRSVGLLRMCG</sequence>
<evidence type="ECO:0000256" key="3">
    <source>
        <dbReference type="ARBA" id="ARBA00022873"/>
    </source>
</evidence>
<dbReference type="InterPro" id="IPR050411">
    <property type="entry name" value="AlphaKG_dependent_hydroxylases"/>
</dbReference>
<evidence type="ECO:0000256" key="1">
    <source>
        <dbReference type="ARBA" id="ARBA00001961"/>
    </source>
</evidence>